<dbReference type="Proteomes" id="UP001057375">
    <property type="component" value="Unassembled WGS sequence"/>
</dbReference>
<name>A0ABQ5KYL9_9EUKA</name>
<proteinExistence type="predicted"/>
<evidence type="ECO:0000313" key="1">
    <source>
        <dbReference type="EMBL" id="GKT36564.1"/>
    </source>
</evidence>
<sequence length="174" mass="19632">MTTPQPTKEKATILTAERGPDSPYLEVLTTATWAKFIREYRHYRSLGGKKLWPKKALEAMEKVFASTSSISLYDELRTIKMEKVLSIDALLAYINQFREIRDRAPALGTEEEIVNIFLEGLCGARIKEGIKAELADDPPLPTVVSLAVKETKRLINTELEHKALSKERLTLKSS</sequence>
<dbReference type="EMBL" id="BQXS01004192">
    <property type="protein sequence ID" value="GKT36564.1"/>
    <property type="molecule type" value="Genomic_DNA"/>
</dbReference>
<reference evidence="1" key="1">
    <citation type="submission" date="2022-03" db="EMBL/GenBank/DDBJ databases">
        <title>Draft genome sequence of Aduncisulcus paluster, a free-living microaerophilic Fornicata.</title>
        <authorList>
            <person name="Yuyama I."/>
            <person name="Kume K."/>
            <person name="Tamura T."/>
            <person name="Inagaki Y."/>
            <person name="Hashimoto T."/>
        </authorList>
    </citation>
    <scope>NUCLEOTIDE SEQUENCE</scope>
    <source>
        <strain evidence="1">NY0171</strain>
    </source>
</reference>
<evidence type="ECO:0008006" key="3">
    <source>
        <dbReference type="Google" id="ProtNLM"/>
    </source>
</evidence>
<organism evidence="1 2">
    <name type="scientific">Aduncisulcus paluster</name>
    <dbReference type="NCBI Taxonomy" id="2918883"/>
    <lineage>
        <taxon>Eukaryota</taxon>
        <taxon>Metamonada</taxon>
        <taxon>Carpediemonas-like organisms</taxon>
        <taxon>Aduncisulcus</taxon>
    </lineage>
</organism>
<accession>A0ABQ5KYL9</accession>
<protein>
    <recommendedName>
        <fullName evidence="3">Retrotransposon gag domain-containing protein</fullName>
    </recommendedName>
</protein>
<keyword evidence="2" id="KW-1185">Reference proteome</keyword>
<feature type="non-terminal residue" evidence="1">
    <location>
        <position position="174"/>
    </location>
</feature>
<evidence type="ECO:0000313" key="2">
    <source>
        <dbReference type="Proteomes" id="UP001057375"/>
    </source>
</evidence>
<gene>
    <name evidence="1" type="ORF">ADUPG1_003188</name>
</gene>
<comment type="caution">
    <text evidence="1">The sequence shown here is derived from an EMBL/GenBank/DDBJ whole genome shotgun (WGS) entry which is preliminary data.</text>
</comment>